<sequence>MNKGSHTDWFRDTSINNSGRQMNAYMVLSGFLFFYLL</sequence>
<reference evidence="1" key="1">
    <citation type="submission" date="2014-09" db="EMBL/GenBank/DDBJ databases">
        <authorList>
            <person name="Magalhaes I.L.F."/>
            <person name="Oliveira U."/>
            <person name="Santos F.R."/>
            <person name="Vidigal T.H.D.A."/>
            <person name="Brescovit A.D."/>
            <person name="Santos A.J."/>
        </authorList>
    </citation>
    <scope>NUCLEOTIDE SEQUENCE</scope>
    <source>
        <tissue evidence="1">Shoot tissue taken approximately 20 cm above the soil surface</tissue>
    </source>
</reference>
<protein>
    <submittedName>
        <fullName evidence="1">Uncharacterized protein</fullName>
    </submittedName>
</protein>
<dbReference type="AlphaFoldDB" id="A0A0A8YFI5"/>
<reference evidence="1" key="2">
    <citation type="journal article" date="2015" name="Data Brief">
        <title>Shoot transcriptome of the giant reed, Arundo donax.</title>
        <authorList>
            <person name="Barrero R.A."/>
            <person name="Guerrero F.D."/>
            <person name="Moolhuijzen P."/>
            <person name="Goolsby J.A."/>
            <person name="Tidwell J."/>
            <person name="Bellgard S.E."/>
            <person name="Bellgard M.I."/>
        </authorList>
    </citation>
    <scope>NUCLEOTIDE SEQUENCE</scope>
    <source>
        <tissue evidence="1">Shoot tissue taken approximately 20 cm above the soil surface</tissue>
    </source>
</reference>
<proteinExistence type="predicted"/>
<organism evidence="1">
    <name type="scientific">Arundo donax</name>
    <name type="common">Giant reed</name>
    <name type="synonym">Donax arundinaceus</name>
    <dbReference type="NCBI Taxonomy" id="35708"/>
    <lineage>
        <taxon>Eukaryota</taxon>
        <taxon>Viridiplantae</taxon>
        <taxon>Streptophyta</taxon>
        <taxon>Embryophyta</taxon>
        <taxon>Tracheophyta</taxon>
        <taxon>Spermatophyta</taxon>
        <taxon>Magnoliopsida</taxon>
        <taxon>Liliopsida</taxon>
        <taxon>Poales</taxon>
        <taxon>Poaceae</taxon>
        <taxon>PACMAD clade</taxon>
        <taxon>Arundinoideae</taxon>
        <taxon>Arundineae</taxon>
        <taxon>Arundo</taxon>
    </lineage>
</organism>
<evidence type="ECO:0000313" key="1">
    <source>
        <dbReference type="EMBL" id="JAD24949.1"/>
    </source>
</evidence>
<name>A0A0A8YFI5_ARUDO</name>
<dbReference type="EMBL" id="GBRH01272946">
    <property type="protein sequence ID" value="JAD24949.1"/>
    <property type="molecule type" value="Transcribed_RNA"/>
</dbReference>
<accession>A0A0A8YFI5</accession>